<dbReference type="GO" id="GO:0006508">
    <property type="term" value="P:proteolysis"/>
    <property type="evidence" value="ECO:0007669"/>
    <property type="project" value="InterPro"/>
</dbReference>
<dbReference type="Gene3D" id="2.130.10.120">
    <property type="entry name" value="Prolyl oligopeptidase, N-terminal domain"/>
    <property type="match status" value="1"/>
</dbReference>
<evidence type="ECO:0000256" key="2">
    <source>
        <dbReference type="ARBA" id="ARBA00011897"/>
    </source>
</evidence>
<evidence type="ECO:0000256" key="1">
    <source>
        <dbReference type="ARBA" id="ARBA00001070"/>
    </source>
</evidence>
<name>T5L092_MICMQ</name>
<dbReference type="InterPro" id="IPR002470">
    <property type="entry name" value="Peptidase_S9A"/>
</dbReference>
<comment type="catalytic activity">
    <reaction evidence="1">
        <text>Hydrolysis of Pro-|-Xaa &gt;&gt; Ala-|-Xaa in oligopeptides.</text>
        <dbReference type="EC" id="3.4.21.26"/>
    </reaction>
</comment>
<organism evidence="4 5">
    <name type="scientific">Microbacterium maritypicum MF109</name>
    <dbReference type="NCBI Taxonomy" id="1333857"/>
    <lineage>
        <taxon>Bacteria</taxon>
        <taxon>Bacillati</taxon>
        <taxon>Actinomycetota</taxon>
        <taxon>Actinomycetes</taxon>
        <taxon>Micrococcales</taxon>
        <taxon>Microbacteriaceae</taxon>
        <taxon>Microbacterium</taxon>
    </lineage>
</organism>
<dbReference type="InterPro" id="IPR001375">
    <property type="entry name" value="Peptidase_S9_cat"/>
</dbReference>
<dbReference type="PATRIC" id="fig|1333857.3.peg.374"/>
<dbReference type="RefSeq" id="WP_021198362.1">
    <property type="nucleotide sequence ID" value="NZ_ATAO01000024.1"/>
</dbReference>
<dbReference type="EC" id="3.4.21.26" evidence="2"/>
<dbReference type="AlphaFoldDB" id="T5L092"/>
<dbReference type="PRINTS" id="PR00862">
    <property type="entry name" value="PROLIGOPTASE"/>
</dbReference>
<dbReference type="Gene3D" id="3.40.50.1820">
    <property type="entry name" value="alpha/beta hydrolase"/>
    <property type="match status" value="1"/>
</dbReference>
<comment type="caution">
    <text evidence="4">The sequence shown here is derived from an EMBL/GenBank/DDBJ whole genome shotgun (WGS) entry which is preliminary data.</text>
</comment>
<dbReference type="SUPFAM" id="SSF53474">
    <property type="entry name" value="alpha/beta-Hydrolases"/>
    <property type="match status" value="1"/>
</dbReference>
<proteinExistence type="predicted"/>
<dbReference type="GO" id="GO:0004252">
    <property type="term" value="F:serine-type endopeptidase activity"/>
    <property type="evidence" value="ECO:0007669"/>
    <property type="project" value="UniProtKB-EC"/>
</dbReference>
<dbReference type="Pfam" id="PF00326">
    <property type="entry name" value="Peptidase_S9"/>
    <property type="match status" value="1"/>
</dbReference>
<protein>
    <recommendedName>
        <fullName evidence="2">prolyl oligopeptidase</fullName>
        <ecNumber evidence="2">3.4.21.26</ecNumber>
    </recommendedName>
</protein>
<evidence type="ECO:0000313" key="4">
    <source>
        <dbReference type="EMBL" id="EQM85704.1"/>
    </source>
</evidence>
<dbReference type="GO" id="GO:0070012">
    <property type="term" value="F:oligopeptidase activity"/>
    <property type="evidence" value="ECO:0007669"/>
    <property type="project" value="TreeGrafter"/>
</dbReference>
<dbReference type="InterPro" id="IPR029058">
    <property type="entry name" value="AB_hydrolase_fold"/>
</dbReference>
<dbReference type="SUPFAM" id="SSF50993">
    <property type="entry name" value="Peptidase/esterase 'gauge' domain"/>
    <property type="match status" value="1"/>
</dbReference>
<dbReference type="InterPro" id="IPR051167">
    <property type="entry name" value="Prolyl_oligopep/macrocyclase"/>
</dbReference>
<evidence type="ECO:0000313" key="5">
    <source>
        <dbReference type="Proteomes" id="UP000016033"/>
    </source>
</evidence>
<dbReference type="EMBL" id="ATAO01000024">
    <property type="protein sequence ID" value="EQM85704.1"/>
    <property type="molecule type" value="Genomic_DNA"/>
</dbReference>
<dbReference type="GO" id="GO:0005829">
    <property type="term" value="C:cytosol"/>
    <property type="evidence" value="ECO:0007669"/>
    <property type="project" value="TreeGrafter"/>
</dbReference>
<evidence type="ECO:0000259" key="3">
    <source>
        <dbReference type="Pfam" id="PF00326"/>
    </source>
</evidence>
<accession>T5L092</accession>
<feature type="domain" description="Peptidase S9 prolyl oligopeptidase catalytic" evidence="3">
    <location>
        <begin position="381"/>
        <end position="584"/>
    </location>
</feature>
<gene>
    <name evidence="4" type="ORF">L687_10770</name>
</gene>
<sequence>MSARRSALDDALARAERHGRPGLPVGGFILGRADGRSRRGIHRLDGTTVIEPDGHLHRIFPSPDRRRIAVEWAPTADENAVLGIVDAHGGTLQLHPDIRLRYDTVLWAPDSRSLDVVASRDRMLVTLDLQTGEQRAAALEADARLRLFPGGERGLRALSSGSRGTTLTDRGTGASLGRWPALLRASPLGTGVLVWHDRGLDAVPNVGAGTDGAGKDDAGKDAAGKDDALWRWHDPDALIVDVAVHDDRVVVLAVADGRSVLIDLVDGVEVARIEAASSPSDALTTTMIGVDDGVLRLGVEGPLTPPRLLQRERRGTVVVPAAAVRPLGTTVRHDIRADDGVILTVHVTSPPGTEGPLPLILTCYGGFGVPHLPLFEPTVPAWVECGGAYAVAQLRGGGERGAAWREAGRGRSKHRTIADLVDIARGLIEAGITRPDLLVLAGASLGGVVAAGCAIAHPDLCAGFVTTAAPLDLLHLDDHPLGARWRAEFGDDGTRESRAHLRALSPLAQAEALPAGARIPSYLGVVLGEDTRVRARDTHRMVEALRRAGGSARLWTASGAGHGANESAALHELGLTVLDFAAELTTESTTESTMGRAR</sequence>
<dbReference type="PANTHER" id="PTHR42881">
    <property type="entry name" value="PROLYL ENDOPEPTIDASE"/>
    <property type="match status" value="1"/>
</dbReference>
<dbReference type="Proteomes" id="UP000016033">
    <property type="component" value="Unassembled WGS sequence"/>
</dbReference>
<dbReference type="PANTHER" id="PTHR42881:SF2">
    <property type="entry name" value="PROLYL ENDOPEPTIDASE"/>
    <property type="match status" value="1"/>
</dbReference>
<reference evidence="4 5" key="1">
    <citation type="journal article" date="2013" name="Genome Announc.">
        <title>Whole-genome sequences of five oyster-associated bacteria show potential for crude oil hydrocarbon degradation.</title>
        <authorList>
            <person name="Chauhan A."/>
            <person name="Green S."/>
            <person name="Pathak A."/>
            <person name="Thomas J."/>
            <person name="Venkatramanan R."/>
        </authorList>
    </citation>
    <scope>NUCLEOTIDE SEQUENCE [LARGE SCALE GENOMIC DNA]</scope>
    <source>
        <strain evidence="4 5">MF109</strain>
    </source>
</reference>